<feature type="transmembrane region" description="Helical" evidence="2">
    <location>
        <begin position="383"/>
        <end position="404"/>
    </location>
</feature>
<protein>
    <submittedName>
        <fullName evidence="3">Uncharacterized protein</fullName>
    </submittedName>
</protein>
<evidence type="ECO:0000313" key="3">
    <source>
        <dbReference type="EMBL" id="KAF2072398.1"/>
    </source>
</evidence>
<dbReference type="GO" id="GO:1904294">
    <property type="term" value="P:positive regulation of ERAD pathway"/>
    <property type="evidence" value="ECO:0007669"/>
    <property type="project" value="TreeGrafter"/>
</dbReference>
<dbReference type="PANTHER" id="PTHR21650">
    <property type="entry name" value="MEMBRALIN/KINETOCHORE PROTEIN NUF2"/>
    <property type="match status" value="1"/>
</dbReference>
<sequence length="678" mass="78788">MEDTALMGYFHFIRYLHEITSPKIRFIFEIFCLVVISLFLSTLFVMHNQYVGKSDCIQDMFMRSVPKSRFDILTIEIKNEESFIYKDNIPFQPVMPKEEDIKKRVNHANHPLNHIKIQQDVVFRKQRTIAKNNDNSNENINNNNNNDILLTTTTTTNNNIKNKNDKDNISIIQKIFNLRLLSDPIHHIPLKILDSIFPNNKKQSKGNINTLLKKDIIDREQDDNDVNQQQQGKIDSSTMINHKEEEQQQQQQQQDQQQQDDTHYIDEFNDLVQYFLINTNPRYEFSYQKAFLLMTPELRTMYNISTHHIDIYTNETCLGNPFHKMILKILGYDIVMINNIVNSFMGKGYMKIISDNNIFNLANYSSPDRELSTEFIFHLIQKFLLTNLIFFSTTIIFGTSLRICEFCISRCFDHNPRQFLSSMAHNCLVGFIFILIQIGYISIFSVFLSTEYLVFLMSSLITSYFSTWGLRSKESIKYYPVLFLAVLYLLVFYIVTFPTGFHPIAFYSCYSIIEYLLILCLFNFEIPAVLENRIIRNNNNNNNNDTTNNINNQPIIGLNNNSNVVNSNNANANSNIISHQPIQLRSVQTEISNRSLHQHSSLGNLINSNSIPFIRNRADNNSNNHTNSDGESTTTTTINANNSNGSINYHHHTHHHISNDIVDNIANQLIFNDNIINN</sequence>
<evidence type="ECO:0000256" key="1">
    <source>
        <dbReference type="SAM" id="MobiDB-lite"/>
    </source>
</evidence>
<reference evidence="3" key="1">
    <citation type="submission" date="2020-01" db="EMBL/GenBank/DDBJ databases">
        <title>Development of genomics and gene disruption for Polysphondylium violaceum indicates a role for the polyketide synthase stlB in stalk morphogenesis.</title>
        <authorList>
            <person name="Narita B."/>
            <person name="Kawabe Y."/>
            <person name="Kin K."/>
            <person name="Saito T."/>
            <person name="Gibbs R."/>
            <person name="Kuspa A."/>
            <person name="Muzny D."/>
            <person name="Queller D."/>
            <person name="Richards S."/>
            <person name="Strassman J."/>
            <person name="Sucgang R."/>
            <person name="Worley K."/>
            <person name="Schaap P."/>
        </authorList>
    </citation>
    <scope>NUCLEOTIDE SEQUENCE</scope>
    <source>
        <strain evidence="3">QSvi11</strain>
    </source>
</reference>
<keyword evidence="2" id="KW-1133">Transmembrane helix</keyword>
<gene>
    <name evidence="3" type="ORF">CYY_006290</name>
</gene>
<evidence type="ECO:0000313" key="4">
    <source>
        <dbReference type="Proteomes" id="UP000695562"/>
    </source>
</evidence>
<keyword evidence="4" id="KW-1185">Reference proteome</keyword>
<feature type="transmembrane region" description="Helical" evidence="2">
    <location>
        <begin position="478"/>
        <end position="498"/>
    </location>
</feature>
<evidence type="ECO:0000256" key="2">
    <source>
        <dbReference type="SAM" id="Phobius"/>
    </source>
</evidence>
<dbReference type="GO" id="GO:0034976">
    <property type="term" value="P:response to endoplasmic reticulum stress"/>
    <property type="evidence" value="ECO:0007669"/>
    <property type="project" value="TreeGrafter"/>
</dbReference>
<keyword evidence="2" id="KW-0812">Transmembrane</keyword>
<feature type="transmembrane region" description="Helical" evidence="2">
    <location>
        <begin position="425"/>
        <end position="446"/>
    </location>
</feature>
<dbReference type="AlphaFoldDB" id="A0A8J4PRL3"/>
<feature type="transmembrane region" description="Helical" evidence="2">
    <location>
        <begin position="504"/>
        <end position="524"/>
    </location>
</feature>
<dbReference type="OrthoDB" id="20328at2759"/>
<accession>A0A8J4PRL3</accession>
<dbReference type="GO" id="GO:0005783">
    <property type="term" value="C:endoplasmic reticulum"/>
    <property type="evidence" value="ECO:0007669"/>
    <property type="project" value="TreeGrafter"/>
</dbReference>
<feature type="region of interest" description="Disordered" evidence="1">
    <location>
        <begin position="617"/>
        <end position="638"/>
    </location>
</feature>
<feature type="transmembrane region" description="Helical" evidence="2">
    <location>
        <begin position="452"/>
        <end position="471"/>
    </location>
</feature>
<dbReference type="EMBL" id="AJWJ01000284">
    <property type="protein sequence ID" value="KAF2072398.1"/>
    <property type="molecule type" value="Genomic_DNA"/>
</dbReference>
<comment type="caution">
    <text evidence="3">The sequence shown here is derived from an EMBL/GenBank/DDBJ whole genome shotgun (WGS) entry which is preliminary data.</text>
</comment>
<dbReference type="PANTHER" id="PTHR21650:SF4">
    <property type="entry name" value="MEMBRALIN"/>
    <property type="match status" value="1"/>
</dbReference>
<keyword evidence="2" id="KW-0472">Membrane</keyword>
<feature type="compositionally biased region" description="Polar residues" evidence="1">
    <location>
        <begin position="619"/>
        <end position="632"/>
    </location>
</feature>
<dbReference type="Proteomes" id="UP000695562">
    <property type="component" value="Unassembled WGS sequence"/>
</dbReference>
<organism evidence="3 4">
    <name type="scientific">Polysphondylium violaceum</name>
    <dbReference type="NCBI Taxonomy" id="133409"/>
    <lineage>
        <taxon>Eukaryota</taxon>
        <taxon>Amoebozoa</taxon>
        <taxon>Evosea</taxon>
        <taxon>Eumycetozoa</taxon>
        <taxon>Dictyostelia</taxon>
        <taxon>Dictyosteliales</taxon>
        <taxon>Dictyosteliaceae</taxon>
        <taxon>Polysphondylium</taxon>
    </lineage>
</organism>
<proteinExistence type="predicted"/>
<name>A0A8J4PRL3_9MYCE</name>
<feature type="transmembrane region" description="Helical" evidence="2">
    <location>
        <begin position="26"/>
        <end position="46"/>
    </location>
</feature>